<evidence type="ECO:0000256" key="2">
    <source>
        <dbReference type="ARBA" id="ARBA00029447"/>
    </source>
</evidence>
<feature type="transmembrane region" description="Helical" evidence="4">
    <location>
        <begin position="12"/>
        <end position="30"/>
    </location>
</feature>
<gene>
    <name evidence="7" type="ORF">CLPU_19c00490</name>
</gene>
<dbReference type="OrthoDB" id="1705309at2"/>
<evidence type="ECO:0000256" key="1">
    <source>
        <dbReference type="ARBA" id="ARBA00023224"/>
    </source>
</evidence>
<reference evidence="8" key="1">
    <citation type="submission" date="2015-07" db="EMBL/GenBank/DDBJ databases">
        <title>Draft genome sequence of the purine-degrading Gottschalkia purinilyticum DSM 1384 (formerly Clostridium purinilyticum).</title>
        <authorList>
            <person name="Poehlein A."/>
            <person name="Schiel-Bengelsdorf B."/>
            <person name="Bengelsdorf F.R."/>
            <person name="Daniel R."/>
            <person name="Duerre P."/>
        </authorList>
    </citation>
    <scope>NUCLEOTIDE SEQUENCE [LARGE SCALE GENOMIC DNA]</scope>
    <source>
        <strain evidence="8">DSM 1384</strain>
    </source>
</reference>
<feature type="transmembrane region" description="Helical" evidence="4">
    <location>
        <begin position="307"/>
        <end position="329"/>
    </location>
</feature>
<name>A0A0L0W6X9_GOTPU</name>
<dbReference type="Gene3D" id="3.30.450.20">
    <property type="entry name" value="PAS domain"/>
    <property type="match status" value="1"/>
</dbReference>
<evidence type="ECO:0000259" key="5">
    <source>
        <dbReference type="PROSITE" id="PS50111"/>
    </source>
</evidence>
<dbReference type="InterPro" id="IPR029151">
    <property type="entry name" value="Sensor-like_sf"/>
</dbReference>
<comment type="similarity">
    <text evidence="2">Belongs to the methyl-accepting chemotaxis (MCP) protein family.</text>
</comment>
<dbReference type="AlphaFoldDB" id="A0A0L0W6X9"/>
<sequence length="689" mass="76748">MLKKLNMGKKLVAMFILVGLIPILIIGYFVSTRVNENVEKDVLKNSTAFSQIIEEELDTFFIDFENDTKVVGENKYVLDALLFLEKNSIESEEWKKHYKILENYLPETQKKLEYDQFFITDMNGTVAYSTNSKDVIENLNIKERWYIAEALEGKESLVDLEKIIGGLNAMFYTIPIYSPDNPDKVIGTFSTMVNGKTLTSTVLNYVNKMGKTAEAYLINSEGVLLTKPRMGKFTEESILKDKINTKGTKLLKENIAKNKMEDHISEYKDYAGVDVLGFCEPMKLGNQTVGLVIEQNSEEVFSSLDKIIKVIIVTVSIVIIFGVALTIYMSRQITKPLRKAVGFVEDFGEGRFDRKLDIGSEDEIGMLEKAINKSIENINKLIKSVISNSQELGAISQQLSATTEEVFAQTESINYNIQEIATSMVENNTSTNIASTEGEDITEKIGELAKKVEDGNILAKEIEDRAYNLRKNAEDSMNLGKEMYKENQTSILKAIEEAKVVEEISDMAEIISNIAEQTNLLALNAAIEAARAGEHGKGFSVVAEEVRVLAQQSENTVAKIKNTVDLVQGAFNNMTDNANNILNFFDNTVIKDYESLVNTGSQYLKDAEMIGELITSFNITSKQIHSSIEKVKSSLDTVAVSVESTTSKSSDMVIVIEEISNAVKEIAKASETQANMAEELNEIVGVFKV</sequence>
<keyword evidence="4" id="KW-0472">Membrane</keyword>
<comment type="caution">
    <text evidence="7">The sequence shown here is derived from an EMBL/GenBank/DDBJ whole genome shotgun (WGS) entry which is preliminary data.</text>
</comment>
<dbReference type="STRING" id="1503.CLPU_19c00490"/>
<dbReference type="InterPro" id="IPR004089">
    <property type="entry name" value="MCPsignal_dom"/>
</dbReference>
<organism evidence="7 8">
    <name type="scientific">Gottschalkia purinilytica</name>
    <name type="common">Clostridium purinilyticum</name>
    <dbReference type="NCBI Taxonomy" id="1503"/>
    <lineage>
        <taxon>Bacteria</taxon>
        <taxon>Bacillati</taxon>
        <taxon>Bacillota</taxon>
        <taxon>Tissierellia</taxon>
        <taxon>Tissierellales</taxon>
        <taxon>Gottschalkiaceae</taxon>
        <taxon>Gottschalkia</taxon>
    </lineage>
</organism>
<dbReference type="RefSeq" id="WP_050378543.1">
    <property type="nucleotide sequence ID" value="NZ_LGSS01000019.1"/>
</dbReference>
<keyword evidence="1 3" id="KW-0807">Transducer</keyword>
<dbReference type="PROSITE" id="PS50885">
    <property type="entry name" value="HAMP"/>
    <property type="match status" value="1"/>
</dbReference>
<evidence type="ECO:0000256" key="3">
    <source>
        <dbReference type="PROSITE-ProRule" id="PRU00284"/>
    </source>
</evidence>
<protein>
    <submittedName>
        <fullName evidence="7">Methyl-accepting chemotaxis sensory transducer</fullName>
    </submittedName>
</protein>
<dbReference type="SUPFAM" id="SSF103190">
    <property type="entry name" value="Sensory domain-like"/>
    <property type="match status" value="1"/>
</dbReference>
<evidence type="ECO:0000313" key="8">
    <source>
        <dbReference type="Proteomes" id="UP000037267"/>
    </source>
</evidence>
<dbReference type="Pfam" id="PF00672">
    <property type="entry name" value="HAMP"/>
    <property type="match status" value="1"/>
</dbReference>
<keyword evidence="4" id="KW-1133">Transmembrane helix</keyword>
<evidence type="ECO:0000313" key="7">
    <source>
        <dbReference type="EMBL" id="KNF07313.1"/>
    </source>
</evidence>
<dbReference type="PANTHER" id="PTHR32089:SF112">
    <property type="entry name" value="LYSOZYME-LIKE PROTEIN-RELATED"/>
    <property type="match status" value="1"/>
</dbReference>
<dbReference type="GO" id="GO:0007165">
    <property type="term" value="P:signal transduction"/>
    <property type="evidence" value="ECO:0007669"/>
    <property type="project" value="UniProtKB-KW"/>
</dbReference>
<dbReference type="GO" id="GO:0016020">
    <property type="term" value="C:membrane"/>
    <property type="evidence" value="ECO:0007669"/>
    <property type="project" value="InterPro"/>
</dbReference>
<keyword evidence="8" id="KW-1185">Reference proteome</keyword>
<dbReference type="SMART" id="SM00283">
    <property type="entry name" value="MA"/>
    <property type="match status" value="1"/>
</dbReference>
<dbReference type="Gene3D" id="1.10.287.950">
    <property type="entry name" value="Methyl-accepting chemotaxis protein"/>
    <property type="match status" value="1"/>
</dbReference>
<dbReference type="CDD" id="cd06225">
    <property type="entry name" value="HAMP"/>
    <property type="match status" value="1"/>
</dbReference>
<dbReference type="SMART" id="SM00304">
    <property type="entry name" value="HAMP"/>
    <property type="match status" value="1"/>
</dbReference>
<feature type="domain" description="HAMP" evidence="6">
    <location>
        <begin position="331"/>
        <end position="383"/>
    </location>
</feature>
<feature type="domain" description="Methyl-accepting transducer" evidence="5">
    <location>
        <begin position="402"/>
        <end position="639"/>
    </location>
</feature>
<evidence type="ECO:0000256" key="4">
    <source>
        <dbReference type="SAM" id="Phobius"/>
    </source>
</evidence>
<dbReference type="EMBL" id="LGSS01000019">
    <property type="protein sequence ID" value="KNF07313.1"/>
    <property type="molecule type" value="Genomic_DNA"/>
</dbReference>
<evidence type="ECO:0000259" key="6">
    <source>
        <dbReference type="PROSITE" id="PS50885"/>
    </source>
</evidence>
<dbReference type="SUPFAM" id="SSF58104">
    <property type="entry name" value="Methyl-accepting chemotaxis protein (MCP) signaling domain"/>
    <property type="match status" value="1"/>
</dbReference>
<dbReference type="InterPro" id="IPR003660">
    <property type="entry name" value="HAMP_dom"/>
</dbReference>
<proteinExistence type="inferred from homology"/>
<dbReference type="PANTHER" id="PTHR32089">
    <property type="entry name" value="METHYL-ACCEPTING CHEMOTAXIS PROTEIN MCPB"/>
    <property type="match status" value="1"/>
</dbReference>
<accession>A0A0L0W6X9</accession>
<dbReference type="PROSITE" id="PS50111">
    <property type="entry name" value="CHEMOTAXIS_TRANSDUC_2"/>
    <property type="match status" value="1"/>
</dbReference>
<dbReference type="Pfam" id="PF00015">
    <property type="entry name" value="MCPsignal"/>
    <property type="match status" value="1"/>
</dbReference>
<dbReference type="Proteomes" id="UP000037267">
    <property type="component" value="Unassembled WGS sequence"/>
</dbReference>
<keyword evidence="4" id="KW-0812">Transmembrane</keyword>